<organism evidence="1 2">
    <name type="scientific">Dentiscutata erythropus</name>
    <dbReference type="NCBI Taxonomy" id="1348616"/>
    <lineage>
        <taxon>Eukaryota</taxon>
        <taxon>Fungi</taxon>
        <taxon>Fungi incertae sedis</taxon>
        <taxon>Mucoromycota</taxon>
        <taxon>Glomeromycotina</taxon>
        <taxon>Glomeromycetes</taxon>
        <taxon>Diversisporales</taxon>
        <taxon>Gigasporaceae</taxon>
        <taxon>Dentiscutata</taxon>
    </lineage>
</organism>
<name>A0A9N9EG95_9GLOM</name>
<evidence type="ECO:0000313" key="1">
    <source>
        <dbReference type="EMBL" id="CAG8678384.1"/>
    </source>
</evidence>
<evidence type="ECO:0000313" key="2">
    <source>
        <dbReference type="Proteomes" id="UP000789405"/>
    </source>
</evidence>
<gene>
    <name evidence="1" type="ORF">DERYTH_LOCUS11651</name>
</gene>
<keyword evidence="2" id="KW-1185">Reference proteome</keyword>
<reference evidence="1" key="1">
    <citation type="submission" date="2021-06" db="EMBL/GenBank/DDBJ databases">
        <authorList>
            <person name="Kallberg Y."/>
            <person name="Tangrot J."/>
            <person name="Rosling A."/>
        </authorList>
    </citation>
    <scope>NUCLEOTIDE SEQUENCE</scope>
    <source>
        <strain evidence="1">MA453B</strain>
    </source>
</reference>
<proteinExistence type="predicted"/>
<sequence>NVERLTEGGFATIYTAIWKDGHYKKWNSERQILERSERQKIVLKRLNNSNNDIVHWSQEVS</sequence>
<feature type="non-terminal residue" evidence="1">
    <location>
        <position position="1"/>
    </location>
</feature>
<accession>A0A9N9EG95</accession>
<protein>
    <submittedName>
        <fullName evidence="1">20880_t:CDS:1</fullName>
    </submittedName>
</protein>
<dbReference type="AlphaFoldDB" id="A0A9N9EG95"/>
<comment type="caution">
    <text evidence="1">The sequence shown here is derived from an EMBL/GenBank/DDBJ whole genome shotgun (WGS) entry which is preliminary data.</text>
</comment>
<dbReference type="Proteomes" id="UP000789405">
    <property type="component" value="Unassembled WGS sequence"/>
</dbReference>
<dbReference type="EMBL" id="CAJVPY010007301">
    <property type="protein sequence ID" value="CAG8678384.1"/>
    <property type="molecule type" value="Genomic_DNA"/>
</dbReference>
<dbReference type="OrthoDB" id="2394756at2759"/>